<dbReference type="CTD" id="36336621"/>
<reference evidence="7 8" key="1">
    <citation type="journal article" date="2013" name="Nat. Genet.">
        <title>The genome of the hydatid tapeworm Echinococcus granulosus.</title>
        <authorList>
            <person name="Zheng H."/>
            <person name="Zhang W."/>
            <person name="Zhang L."/>
            <person name="Zhang Z."/>
            <person name="Li J."/>
            <person name="Lu G."/>
            <person name="Zhu Y."/>
            <person name="Wang Y."/>
            <person name="Huang Y."/>
            <person name="Liu J."/>
            <person name="Kang H."/>
            <person name="Chen J."/>
            <person name="Wang L."/>
            <person name="Chen A."/>
            <person name="Yu S."/>
            <person name="Gao Z."/>
            <person name="Jin L."/>
            <person name="Gu W."/>
            <person name="Wang Z."/>
            <person name="Zhao L."/>
            <person name="Shi B."/>
            <person name="Wen H."/>
            <person name="Lin R."/>
            <person name="Jones M.K."/>
            <person name="Brejova B."/>
            <person name="Vinar T."/>
            <person name="Zhao G."/>
            <person name="McManus D.P."/>
            <person name="Chen Z."/>
            <person name="Zhou Y."/>
            <person name="Wang S."/>
        </authorList>
    </citation>
    <scope>NUCLEOTIDE SEQUENCE [LARGE SCALE GENOMIC DNA]</scope>
</reference>
<dbReference type="EMBL" id="LK028577">
    <property type="protein sequence ID" value="CDS17262.1"/>
    <property type="molecule type" value="Genomic_DNA"/>
</dbReference>
<dbReference type="OrthoDB" id="9973183at2759"/>
<evidence type="ECO:0000259" key="5">
    <source>
        <dbReference type="PROSITE" id="PS50127"/>
    </source>
</evidence>
<comment type="catalytic activity">
    <reaction evidence="1">
        <text>S-ubiquitinyl-[E1 ubiquitin-activating enzyme]-L-cysteine + [E2 ubiquitin-conjugating enzyme]-L-cysteine = [E1 ubiquitin-activating enzyme]-L-cysteine + S-ubiquitinyl-[E2 ubiquitin-conjugating enzyme]-L-cysteine.</text>
        <dbReference type="EC" id="2.3.2.23"/>
    </reaction>
</comment>
<dbReference type="EC" id="2.3.2.23" evidence="2"/>
<keyword evidence="8" id="KW-1185">Reference proteome</keyword>
<dbReference type="Proteomes" id="UP000492820">
    <property type="component" value="Unassembled WGS sequence"/>
</dbReference>
<organism evidence="7 8">
    <name type="scientific">Echinococcus granulosus</name>
    <name type="common">Hydatid tapeworm</name>
    <dbReference type="NCBI Taxonomy" id="6210"/>
    <lineage>
        <taxon>Eukaryota</taxon>
        <taxon>Metazoa</taxon>
        <taxon>Spiralia</taxon>
        <taxon>Lophotrochozoa</taxon>
        <taxon>Platyhelminthes</taxon>
        <taxon>Cestoda</taxon>
        <taxon>Eucestoda</taxon>
        <taxon>Cyclophyllidea</taxon>
        <taxon>Taeniidae</taxon>
        <taxon>Echinococcus</taxon>
        <taxon>Echinococcus granulosus group</taxon>
    </lineage>
</organism>
<dbReference type="RefSeq" id="XP_024355558.1">
    <property type="nucleotide sequence ID" value="XM_024490155.1"/>
</dbReference>
<dbReference type="AlphaFoldDB" id="U6J1U6"/>
<evidence type="ECO:0000313" key="9">
    <source>
        <dbReference type="Proteomes" id="UP000492820"/>
    </source>
</evidence>
<evidence type="ECO:0000313" key="8">
    <source>
        <dbReference type="Proteomes" id="UP000019149"/>
    </source>
</evidence>
<sequence>MCAATRRLQKELAGMKEPPVKDMFKMDDPEDNITSWTGLLYPASISDSPPYDKGAFKISINFGAEYPIKPPKLVFKTPIYHPNVDEKGQICFPLIDPGNWKPATKIVDVIQALQALVANPEIEHPLRADLAEEYQKDRASFNKKAAEHTALYALKR</sequence>
<accession>U6J1U6</accession>
<reference evidence="6" key="3">
    <citation type="submission" date="2014-06" db="EMBL/GenBank/DDBJ databases">
        <authorList>
            <person name="Aslett M."/>
        </authorList>
    </citation>
    <scope>NUCLEOTIDE SEQUENCE</scope>
</reference>
<evidence type="ECO:0000313" key="10">
    <source>
        <dbReference type="WBParaSite" id="EgrG_001000100"/>
    </source>
</evidence>
<reference evidence="10" key="4">
    <citation type="submission" date="2020-10" db="UniProtKB">
        <authorList>
            <consortium name="WormBaseParasite"/>
        </authorList>
    </citation>
    <scope>IDENTIFICATION</scope>
</reference>
<evidence type="ECO:0000256" key="3">
    <source>
        <dbReference type="ARBA" id="ARBA00022679"/>
    </source>
</evidence>
<dbReference type="OMA" id="TNVFYWQ"/>
<protein>
    <recommendedName>
        <fullName evidence="2">E2 ubiquitin-conjugating enzyme</fullName>
        <ecNumber evidence="2">2.3.2.23</ecNumber>
    </recommendedName>
</protein>
<dbReference type="SMR" id="U6J1U6"/>
<feature type="domain" description="UBC core" evidence="5">
    <location>
        <begin position="3"/>
        <end position="154"/>
    </location>
</feature>
<dbReference type="CDD" id="cd23801">
    <property type="entry name" value="UBCc_UBE2L3"/>
    <property type="match status" value="1"/>
</dbReference>
<keyword evidence="3" id="KW-0808">Transferase</keyword>
<evidence type="ECO:0000256" key="1">
    <source>
        <dbReference type="ARBA" id="ARBA00000485"/>
    </source>
</evidence>
<dbReference type="PANTHER" id="PTHR24067">
    <property type="entry name" value="UBIQUITIN-CONJUGATING ENZYME E2"/>
    <property type="match status" value="1"/>
</dbReference>
<evidence type="ECO:0000313" key="6">
    <source>
        <dbReference type="EMBL" id="CDS17262.1"/>
    </source>
</evidence>
<reference evidence="6 9" key="2">
    <citation type="journal article" date="2013" name="Nature">
        <title>The genomes of four tapeworm species reveal adaptations to parasitism.</title>
        <authorList>
            <person name="Tsai I.J."/>
            <person name="Zarowiecki M."/>
            <person name="Holroyd N."/>
            <person name="Garciarrubio A."/>
            <person name="Sanchez-Flores A."/>
            <person name="Brooks K.L."/>
            <person name="Tracey A."/>
            <person name="Bobes R.J."/>
            <person name="Fragoso G."/>
            <person name="Sciutto E."/>
            <person name="Aslett M."/>
            <person name="Beasley H."/>
            <person name="Bennett H.M."/>
            <person name="Cai J."/>
            <person name="Camicia F."/>
            <person name="Clark R."/>
            <person name="Cucher M."/>
            <person name="De Silva N."/>
            <person name="Day T.A."/>
            <person name="Deplazes P."/>
            <person name="Estrada K."/>
            <person name="Fernandez C."/>
            <person name="Holland P.W."/>
            <person name="Hou J."/>
            <person name="Hu S."/>
            <person name="Huckvale T."/>
            <person name="Hung S.S."/>
            <person name="Kamenetzky L."/>
            <person name="Keane J.A."/>
            <person name="Kiss F."/>
            <person name="Koziol U."/>
            <person name="Lambert O."/>
            <person name="Liu K."/>
            <person name="Luo X."/>
            <person name="Luo Y."/>
            <person name="Macchiaroli N."/>
            <person name="Nichol S."/>
            <person name="Paps J."/>
            <person name="Parkinson J."/>
            <person name="Pouchkina-Stantcheva N."/>
            <person name="Riddiford N."/>
            <person name="Rosenzvit M."/>
            <person name="Salinas G."/>
            <person name="Wasmuth J.D."/>
            <person name="Zamanian M."/>
            <person name="Zheng Y."/>
            <person name="Cai X."/>
            <person name="Soberon X."/>
            <person name="Olson P.D."/>
            <person name="Laclette J.P."/>
            <person name="Brehm K."/>
            <person name="Berriman M."/>
            <person name="Garciarrubio A."/>
            <person name="Bobes R.J."/>
            <person name="Fragoso G."/>
            <person name="Sanchez-Flores A."/>
            <person name="Estrada K."/>
            <person name="Cevallos M.A."/>
            <person name="Morett E."/>
            <person name="Gonzalez V."/>
            <person name="Portillo T."/>
            <person name="Ochoa-Leyva A."/>
            <person name="Jose M.V."/>
            <person name="Sciutto E."/>
            <person name="Landa A."/>
            <person name="Jimenez L."/>
            <person name="Valdes V."/>
            <person name="Carrero J.C."/>
            <person name="Larralde C."/>
            <person name="Morales-Montor J."/>
            <person name="Limon-Lason J."/>
            <person name="Soberon X."/>
            <person name="Laclette J.P."/>
        </authorList>
    </citation>
    <scope>NUCLEOTIDE SEQUENCE [LARGE SCALE GENOMIC DNA]</scope>
</reference>
<evidence type="ECO:0000313" key="7">
    <source>
        <dbReference type="EMBL" id="EUB64362.1"/>
    </source>
</evidence>
<dbReference type="WBParaSite" id="EgrG_001000100">
    <property type="protein sequence ID" value="EgrG_001000100"/>
    <property type="gene ID" value="EgrG_001000100"/>
</dbReference>
<dbReference type="GO" id="GO:0061631">
    <property type="term" value="F:ubiquitin conjugating enzyme activity"/>
    <property type="evidence" value="ECO:0007669"/>
    <property type="project" value="UniProtKB-EC"/>
</dbReference>
<dbReference type="Proteomes" id="UP000019149">
    <property type="component" value="Unassembled WGS sequence"/>
</dbReference>
<dbReference type="STRING" id="6210.U6J1U6"/>
<dbReference type="EMBL" id="APAU02000003">
    <property type="protein sequence ID" value="EUB64362.1"/>
    <property type="molecule type" value="Genomic_DNA"/>
</dbReference>
<dbReference type="Pfam" id="PF00179">
    <property type="entry name" value="UQ_con"/>
    <property type="match status" value="1"/>
</dbReference>
<dbReference type="InterPro" id="IPR050113">
    <property type="entry name" value="Ub_conjugating_enzyme"/>
</dbReference>
<dbReference type="SMART" id="SM00212">
    <property type="entry name" value="UBCc"/>
    <property type="match status" value="1"/>
</dbReference>
<dbReference type="InterPro" id="IPR000608">
    <property type="entry name" value="UBC"/>
</dbReference>
<keyword evidence="4" id="KW-0833">Ubl conjugation pathway</keyword>
<dbReference type="InterPro" id="IPR016135">
    <property type="entry name" value="UBQ-conjugating_enzyme/RWD"/>
</dbReference>
<dbReference type="FunFam" id="3.10.110.10:FF:000011">
    <property type="entry name" value="Ubiquitin-conjugating enzyme E2 L3"/>
    <property type="match status" value="1"/>
</dbReference>
<evidence type="ECO:0000256" key="4">
    <source>
        <dbReference type="ARBA" id="ARBA00022786"/>
    </source>
</evidence>
<dbReference type="GeneID" id="36336621"/>
<evidence type="ECO:0000256" key="2">
    <source>
        <dbReference type="ARBA" id="ARBA00012486"/>
    </source>
</evidence>
<name>U6J1U6_ECHGR</name>
<proteinExistence type="predicted"/>
<dbReference type="PROSITE" id="PS50127">
    <property type="entry name" value="UBC_2"/>
    <property type="match status" value="1"/>
</dbReference>
<dbReference type="Gene3D" id="3.10.110.10">
    <property type="entry name" value="Ubiquitin Conjugating Enzyme"/>
    <property type="match status" value="1"/>
</dbReference>
<dbReference type="SUPFAM" id="SSF54495">
    <property type="entry name" value="UBC-like"/>
    <property type="match status" value="1"/>
</dbReference>
<gene>
    <name evidence="7 10" type="ORF">EGR_00906</name>
    <name evidence="6" type="ORF">EgrG_001000100</name>
</gene>
<dbReference type="KEGG" id="egl:EGR_00906"/>